<organism evidence="2 3">
    <name type="scientific">Mycobacteroides franklinii</name>
    <dbReference type="NCBI Taxonomy" id="948102"/>
    <lineage>
        <taxon>Bacteria</taxon>
        <taxon>Bacillati</taxon>
        <taxon>Actinomycetota</taxon>
        <taxon>Actinomycetes</taxon>
        <taxon>Mycobacteriales</taxon>
        <taxon>Mycobacteriaceae</taxon>
        <taxon>Mycobacteroides</taxon>
    </lineage>
</organism>
<evidence type="ECO:0000259" key="1">
    <source>
        <dbReference type="Pfam" id="PF14534"/>
    </source>
</evidence>
<evidence type="ECO:0000313" key="2">
    <source>
        <dbReference type="EMBL" id="OHU22172.1"/>
    </source>
</evidence>
<dbReference type="Pfam" id="PF14534">
    <property type="entry name" value="DUF4440"/>
    <property type="match status" value="1"/>
</dbReference>
<dbReference type="Proteomes" id="UP000179616">
    <property type="component" value="Unassembled WGS sequence"/>
</dbReference>
<dbReference type="InterPro" id="IPR011944">
    <property type="entry name" value="Steroid_delta5-4_isomerase"/>
</dbReference>
<dbReference type="GeneID" id="57168483"/>
<dbReference type="NCBIfam" id="TIGR02246">
    <property type="entry name" value="SgcJ/EcaC family oxidoreductase"/>
    <property type="match status" value="1"/>
</dbReference>
<dbReference type="InterPro" id="IPR032710">
    <property type="entry name" value="NTF2-like_dom_sf"/>
</dbReference>
<gene>
    <name evidence="2" type="ORF">BKG76_16850</name>
</gene>
<dbReference type="RefSeq" id="WP_070938614.1">
    <property type="nucleotide sequence ID" value="NZ_MLIK01000019.1"/>
</dbReference>
<proteinExistence type="predicted"/>
<reference evidence="2 3" key="1">
    <citation type="submission" date="2016-10" db="EMBL/GenBank/DDBJ databases">
        <title>Evaluation of Human, Veterinary and Environmental Mycobacterium chelonae Isolates by Core Genome Phylogenomic Analysis, Targeted Gene Comparison, and Anti-microbial Susceptibility Patterns: A Tale of Mistaken Identities.</title>
        <authorList>
            <person name="Fogelson S.B."/>
            <person name="Camus A.C."/>
            <person name="Lorenz W."/>
            <person name="Vasireddy R."/>
            <person name="Vasireddy S."/>
            <person name="Smith T."/>
            <person name="Brown-Elliott B.A."/>
            <person name="Wallace R.J.Jr."/>
            <person name="Hasan N.A."/>
            <person name="Reischl U."/>
            <person name="Sanchez S."/>
        </authorList>
    </citation>
    <scope>NUCLEOTIDE SEQUENCE [LARGE SCALE GENOMIC DNA]</scope>
    <source>
        <strain evidence="2 3">1559</strain>
    </source>
</reference>
<feature type="domain" description="DUF4440" evidence="1">
    <location>
        <begin position="7"/>
        <end position="117"/>
    </location>
</feature>
<protein>
    <recommendedName>
        <fullName evidence="1">DUF4440 domain-containing protein</fullName>
    </recommendedName>
</protein>
<comment type="caution">
    <text evidence="2">The sequence shown here is derived from an EMBL/GenBank/DDBJ whole genome shotgun (WGS) entry which is preliminary data.</text>
</comment>
<dbReference type="OrthoDB" id="6491893at2"/>
<dbReference type="Gene3D" id="3.10.450.50">
    <property type="match status" value="1"/>
</dbReference>
<name>A0A1S1LB63_9MYCO</name>
<dbReference type="SUPFAM" id="SSF54427">
    <property type="entry name" value="NTF2-like"/>
    <property type="match status" value="1"/>
</dbReference>
<dbReference type="STRING" id="948102.BKG76_16850"/>
<dbReference type="InterPro" id="IPR027843">
    <property type="entry name" value="DUF4440"/>
</dbReference>
<dbReference type="AlphaFoldDB" id="A0A1S1LB63"/>
<dbReference type="EMBL" id="MLIK01000019">
    <property type="protein sequence ID" value="OHU22172.1"/>
    <property type="molecule type" value="Genomic_DNA"/>
</dbReference>
<sequence length="126" mass="13985">MTNEHDIRELLSTYEQALNNSDATLAASCYATDGVFLPTAQPTATGDGLRQAYEQIFDAIRLNVTFTIDELVVASDDIAYALTRSKGTQTVLSDDARSAESNREVFVIHKENGAWKIARYMFNKSE</sequence>
<accession>A0A1S1LB63</accession>
<evidence type="ECO:0000313" key="3">
    <source>
        <dbReference type="Proteomes" id="UP000179616"/>
    </source>
</evidence>